<accession>A0ABV9QWB8</accession>
<feature type="domain" description="NodB homology" evidence="3">
    <location>
        <begin position="62"/>
        <end position="221"/>
    </location>
</feature>
<dbReference type="InterPro" id="IPR002509">
    <property type="entry name" value="NODB_dom"/>
</dbReference>
<protein>
    <submittedName>
        <fullName evidence="4">Polysaccharide deacetylase family protein</fullName>
    </submittedName>
</protein>
<evidence type="ECO:0000313" key="5">
    <source>
        <dbReference type="Proteomes" id="UP001595886"/>
    </source>
</evidence>
<evidence type="ECO:0000256" key="2">
    <source>
        <dbReference type="ARBA" id="ARBA00022729"/>
    </source>
</evidence>
<name>A0ABV9QWB8_9GAMM</name>
<dbReference type="InterPro" id="IPR011330">
    <property type="entry name" value="Glyco_hydro/deAcase_b/a-brl"/>
</dbReference>
<dbReference type="Pfam" id="PF01522">
    <property type="entry name" value="Polysacc_deac_1"/>
    <property type="match status" value="1"/>
</dbReference>
<dbReference type="Gene3D" id="3.20.20.370">
    <property type="entry name" value="Glycoside hydrolase/deacetylase"/>
    <property type="match status" value="1"/>
</dbReference>
<dbReference type="EMBL" id="JBHSHD010000010">
    <property type="protein sequence ID" value="MFC4821340.1"/>
    <property type="molecule type" value="Genomic_DNA"/>
</dbReference>
<dbReference type="SUPFAM" id="SSF88713">
    <property type="entry name" value="Glycoside hydrolase/deacetylase"/>
    <property type="match status" value="1"/>
</dbReference>
<reference evidence="5" key="1">
    <citation type="journal article" date="2019" name="Int. J. Syst. Evol. Microbiol.">
        <title>The Global Catalogue of Microorganisms (GCM) 10K type strain sequencing project: providing services to taxonomists for standard genome sequencing and annotation.</title>
        <authorList>
            <consortium name="The Broad Institute Genomics Platform"/>
            <consortium name="The Broad Institute Genome Sequencing Center for Infectious Disease"/>
            <person name="Wu L."/>
            <person name="Ma J."/>
        </authorList>
    </citation>
    <scope>NUCLEOTIDE SEQUENCE [LARGE SCALE GENOMIC DNA]</scope>
    <source>
        <strain evidence="5">CCUG 30340</strain>
    </source>
</reference>
<comment type="caution">
    <text evidence="4">The sequence shown here is derived from an EMBL/GenBank/DDBJ whole genome shotgun (WGS) entry which is preliminary data.</text>
</comment>
<dbReference type="InterPro" id="IPR051398">
    <property type="entry name" value="Polysacch_Deacetylase"/>
</dbReference>
<sequence length="277" mass="31415">MRATILAYHAVNVAGAGYDKNDHVAFAADLRLIHRLGLRVVPLRWLAEGLLGRTDRDLSRAVVLTCDDGSDLDYFDVDYPGHGRQRSLFNAMIDFRREHGYQAQPHLHLTSFVIASPEARAVLDRRCLFDRGWMRDGWWRAAQASGLISIENHSWDHNHAELPHTVQRAQVKGTFRSVDTYADADAEIRQASDWLDAHCPARATSLFAYPYGESNDYLVQEYFPRHAHEHRLIAAVGTDPQPVRADSDVWTLPRYVCGHHWSSPGELERILRDGAGL</sequence>
<dbReference type="Proteomes" id="UP001595886">
    <property type="component" value="Unassembled WGS sequence"/>
</dbReference>
<dbReference type="RefSeq" id="WP_380021623.1">
    <property type="nucleotide sequence ID" value="NZ_JBHSHD010000010.1"/>
</dbReference>
<evidence type="ECO:0000313" key="4">
    <source>
        <dbReference type="EMBL" id="MFC4821340.1"/>
    </source>
</evidence>
<comment type="subcellular location">
    <subcellularLocation>
        <location evidence="1">Secreted</location>
    </subcellularLocation>
</comment>
<keyword evidence="5" id="KW-1185">Reference proteome</keyword>
<keyword evidence="2" id="KW-0732">Signal</keyword>
<dbReference type="PANTHER" id="PTHR34216:SF3">
    <property type="entry name" value="POLY-BETA-1,6-N-ACETYL-D-GLUCOSAMINE N-DEACETYLASE"/>
    <property type="match status" value="1"/>
</dbReference>
<organism evidence="4 5">
    <name type="scientific">Dokdonella ginsengisoli</name>
    <dbReference type="NCBI Taxonomy" id="363846"/>
    <lineage>
        <taxon>Bacteria</taxon>
        <taxon>Pseudomonadati</taxon>
        <taxon>Pseudomonadota</taxon>
        <taxon>Gammaproteobacteria</taxon>
        <taxon>Lysobacterales</taxon>
        <taxon>Rhodanobacteraceae</taxon>
        <taxon>Dokdonella</taxon>
    </lineage>
</organism>
<evidence type="ECO:0000256" key="1">
    <source>
        <dbReference type="ARBA" id="ARBA00004613"/>
    </source>
</evidence>
<evidence type="ECO:0000259" key="3">
    <source>
        <dbReference type="Pfam" id="PF01522"/>
    </source>
</evidence>
<gene>
    <name evidence="4" type="ORF">ACFO6Q_13480</name>
</gene>
<proteinExistence type="predicted"/>
<dbReference type="PANTHER" id="PTHR34216">
    <property type="match status" value="1"/>
</dbReference>